<protein>
    <submittedName>
        <fullName evidence="2">Uncharacterized protein</fullName>
    </submittedName>
</protein>
<dbReference type="EMBL" id="RWJN01000042">
    <property type="protein sequence ID" value="TCD69422.1"/>
    <property type="molecule type" value="Genomic_DNA"/>
</dbReference>
<keyword evidence="3" id="KW-1185">Reference proteome</keyword>
<gene>
    <name evidence="2" type="ORF">EIP91_007769</name>
</gene>
<dbReference type="AlphaFoldDB" id="A0A4R0RQH9"/>
<proteinExistence type="predicted"/>
<organism evidence="2 3">
    <name type="scientific">Steccherinum ochraceum</name>
    <dbReference type="NCBI Taxonomy" id="92696"/>
    <lineage>
        <taxon>Eukaryota</taxon>
        <taxon>Fungi</taxon>
        <taxon>Dikarya</taxon>
        <taxon>Basidiomycota</taxon>
        <taxon>Agaricomycotina</taxon>
        <taxon>Agaricomycetes</taxon>
        <taxon>Polyporales</taxon>
        <taxon>Steccherinaceae</taxon>
        <taxon>Steccherinum</taxon>
    </lineage>
</organism>
<keyword evidence="1" id="KW-1133">Transmembrane helix</keyword>
<feature type="transmembrane region" description="Helical" evidence="1">
    <location>
        <begin position="27"/>
        <end position="51"/>
    </location>
</feature>
<dbReference type="Proteomes" id="UP000292702">
    <property type="component" value="Unassembled WGS sequence"/>
</dbReference>
<keyword evidence="1" id="KW-0812">Transmembrane</keyword>
<accession>A0A4R0RQH9</accession>
<comment type="caution">
    <text evidence="2">The sequence shown here is derived from an EMBL/GenBank/DDBJ whole genome shotgun (WGS) entry which is preliminary data.</text>
</comment>
<reference evidence="2 3" key="1">
    <citation type="submission" date="2018-11" db="EMBL/GenBank/DDBJ databases">
        <title>Genome assembly of Steccherinum ochraceum LE-BIN_3174, the white-rot fungus of the Steccherinaceae family (The Residual Polyporoid clade, Polyporales, Basidiomycota).</title>
        <authorList>
            <person name="Fedorova T.V."/>
            <person name="Glazunova O.A."/>
            <person name="Landesman E.O."/>
            <person name="Moiseenko K.V."/>
            <person name="Psurtseva N.V."/>
            <person name="Savinova O.S."/>
            <person name="Shakhova N.V."/>
            <person name="Tyazhelova T.V."/>
            <person name="Vasina D.V."/>
        </authorList>
    </citation>
    <scope>NUCLEOTIDE SEQUENCE [LARGE SCALE GENOMIC DNA]</scope>
    <source>
        <strain evidence="2 3">LE-BIN_3174</strain>
    </source>
</reference>
<sequence length="121" mass="13745">MSPINSSCSLSEAQSTSDHRIGVNTGLFSIFVGAISSPIFWITAVIILFAFTTHQLYRYWQLCQSLISIEEYTEFFRTMHQRLQRRNAEHIEWVQAGSIGSPPLTSDAHAKLQVQMVVLKQ</sequence>
<evidence type="ECO:0000313" key="3">
    <source>
        <dbReference type="Proteomes" id="UP000292702"/>
    </source>
</evidence>
<evidence type="ECO:0000256" key="1">
    <source>
        <dbReference type="SAM" id="Phobius"/>
    </source>
</evidence>
<evidence type="ECO:0000313" key="2">
    <source>
        <dbReference type="EMBL" id="TCD69422.1"/>
    </source>
</evidence>
<name>A0A4R0RQH9_9APHY</name>
<keyword evidence="1" id="KW-0472">Membrane</keyword>